<dbReference type="InterPro" id="IPR052346">
    <property type="entry name" value="O-mannosyl-transferase_TMTC"/>
</dbReference>
<dbReference type="PROSITE" id="PS50293">
    <property type="entry name" value="TPR_REGION"/>
    <property type="match status" value="1"/>
</dbReference>
<feature type="transmembrane region" description="Helical" evidence="3">
    <location>
        <begin position="9"/>
        <end position="30"/>
    </location>
</feature>
<name>A0A3B0RIE5_9ZZZZ</name>
<dbReference type="PANTHER" id="PTHR44227:SF3">
    <property type="entry name" value="PROTEIN O-MANNOSYL-TRANSFERASE TMTC4"/>
    <property type="match status" value="1"/>
</dbReference>
<organism evidence="4">
    <name type="scientific">hydrothermal vent metagenome</name>
    <dbReference type="NCBI Taxonomy" id="652676"/>
    <lineage>
        <taxon>unclassified sequences</taxon>
        <taxon>metagenomes</taxon>
        <taxon>ecological metagenomes</taxon>
    </lineage>
</organism>
<sequence>MQTCRNHKYLLIEISVVLVLSFALAVGSYARTRVWSTSVLLWSDTSSKGPSRYRAANNAGAALIAEQRFDEAITYLVWAVAANPRSVEPYYNLGVAYLKQRNVASALPHFEEVLKINESLKGGHFGYETRRHMIIGSAANLGNIYSLRGDMDKAIYYYKEALALDPDALSVHFNLAQAYQRSGRTGEAIGELEELLRLNPSDQGARRAILQLKNQ</sequence>
<dbReference type="PANTHER" id="PTHR44227">
    <property type="match status" value="1"/>
</dbReference>
<dbReference type="InterPro" id="IPR011990">
    <property type="entry name" value="TPR-like_helical_dom_sf"/>
</dbReference>
<gene>
    <name evidence="4" type="ORF">MNBD_DELTA01-301</name>
</gene>
<dbReference type="EMBL" id="UOEA01000036">
    <property type="protein sequence ID" value="VAV83165.1"/>
    <property type="molecule type" value="Genomic_DNA"/>
</dbReference>
<evidence type="ECO:0000256" key="3">
    <source>
        <dbReference type="SAM" id="Phobius"/>
    </source>
</evidence>
<keyword evidence="3" id="KW-0812">Transmembrane</keyword>
<protein>
    <submittedName>
        <fullName evidence="4">Uncharacterized protein</fullName>
    </submittedName>
</protein>
<dbReference type="SMART" id="SM00028">
    <property type="entry name" value="TPR"/>
    <property type="match status" value="4"/>
</dbReference>
<dbReference type="Pfam" id="PF13432">
    <property type="entry name" value="TPR_16"/>
    <property type="match status" value="1"/>
</dbReference>
<keyword evidence="2" id="KW-0802">TPR repeat</keyword>
<dbReference type="AlphaFoldDB" id="A0A3B0RIE5"/>
<evidence type="ECO:0000313" key="4">
    <source>
        <dbReference type="EMBL" id="VAV83165.1"/>
    </source>
</evidence>
<keyword evidence="1" id="KW-0677">Repeat</keyword>
<accession>A0A3B0RIE5</accession>
<dbReference type="Pfam" id="PF13414">
    <property type="entry name" value="TPR_11"/>
    <property type="match status" value="1"/>
</dbReference>
<keyword evidence="3" id="KW-0472">Membrane</keyword>
<dbReference type="InterPro" id="IPR019734">
    <property type="entry name" value="TPR_rpt"/>
</dbReference>
<reference evidence="4" key="1">
    <citation type="submission" date="2018-06" db="EMBL/GenBank/DDBJ databases">
        <authorList>
            <person name="Zhirakovskaya E."/>
        </authorList>
    </citation>
    <scope>NUCLEOTIDE SEQUENCE</scope>
</reference>
<keyword evidence="3" id="KW-1133">Transmembrane helix</keyword>
<evidence type="ECO:0000256" key="1">
    <source>
        <dbReference type="ARBA" id="ARBA00022737"/>
    </source>
</evidence>
<dbReference type="Gene3D" id="1.25.40.10">
    <property type="entry name" value="Tetratricopeptide repeat domain"/>
    <property type="match status" value="2"/>
</dbReference>
<dbReference type="SUPFAM" id="SSF48452">
    <property type="entry name" value="TPR-like"/>
    <property type="match status" value="1"/>
</dbReference>
<proteinExistence type="predicted"/>
<dbReference type="PROSITE" id="PS50005">
    <property type="entry name" value="TPR"/>
    <property type="match status" value="3"/>
</dbReference>
<evidence type="ECO:0000256" key="2">
    <source>
        <dbReference type="ARBA" id="ARBA00022803"/>
    </source>
</evidence>